<organism evidence="17 18">
    <name type="scientific">Bordetella genomosp. 2</name>
    <dbReference type="NCBI Taxonomy" id="1983456"/>
    <lineage>
        <taxon>Bacteria</taxon>
        <taxon>Pseudomonadati</taxon>
        <taxon>Pseudomonadota</taxon>
        <taxon>Betaproteobacteria</taxon>
        <taxon>Burkholderiales</taxon>
        <taxon>Alcaligenaceae</taxon>
        <taxon>Bordetella</taxon>
    </lineage>
</organism>
<comment type="function">
    <text evidence="14">Member of a two-component regulatory system.</text>
</comment>
<dbReference type="GO" id="GO:0005524">
    <property type="term" value="F:ATP binding"/>
    <property type="evidence" value="ECO:0007669"/>
    <property type="project" value="UniProtKB-KW"/>
</dbReference>
<dbReference type="PROSITE" id="PS50885">
    <property type="entry name" value="HAMP"/>
    <property type="match status" value="1"/>
</dbReference>
<reference evidence="18" key="1">
    <citation type="submission" date="2017-05" db="EMBL/GenBank/DDBJ databases">
        <title>Complete and WGS of Bordetella genogroups.</title>
        <authorList>
            <person name="Spilker T."/>
            <person name="Lipuma J."/>
        </authorList>
    </citation>
    <scope>NUCLEOTIDE SEQUENCE [LARGE SCALE GENOMIC DNA]</scope>
    <source>
        <strain evidence="18">AU8256</strain>
    </source>
</reference>
<evidence type="ECO:0000256" key="5">
    <source>
        <dbReference type="ARBA" id="ARBA00022553"/>
    </source>
</evidence>
<keyword evidence="18" id="KW-1185">Reference proteome</keyword>
<sequence length="460" mass="48947">MMRRPASIERRLTLLLGAIALAVSSVAGCTLFWALQREVQRQQITEVAGKLELIEHLIGMQAGPEPSGHLATTLDNILAGHGQLRAWIIGADGRPHYGGPAPRVLRAGPGDEVLLETGDGQRMRGLRVALEAGPFDRAALTVAISTRPGGQFLYTYATALLLVCALWVGVTVALGAWAVRRSVAPLRRLSAQAARIGPGNLAVRLPQPDGDAELHEFVRTFNQLLDRLQAAYQQLEGFNADVAHELRTPLATLISGTEIALGSERSAAELREVLASNLEELESLRALVNDMLFLARADSGELAQDLQPVDMRGEIARVADYYEAALEAAGLALRIEGQGDGAALANPRLLRRAIANLVSNAIKAAPRGSVIRVAYAAEGAGMRISVRNTGPVIAPSALPRIFDRFYRGDGARGGRSAGHGLGLAIVRAVARMHDGRAFAASDTDGTEVGFSIGTRQITET</sequence>
<evidence type="ECO:0000256" key="9">
    <source>
        <dbReference type="ARBA" id="ARBA00022777"/>
    </source>
</evidence>
<keyword evidence="6 14" id="KW-0808">Transferase</keyword>
<dbReference type="PROSITE" id="PS51257">
    <property type="entry name" value="PROKAR_LIPOPROTEIN"/>
    <property type="match status" value="1"/>
</dbReference>
<dbReference type="SMART" id="SM00387">
    <property type="entry name" value="HATPase_c"/>
    <property type="match status" value="1"/>
</dbReference>
<dbReference type="PANTHER" id="PTHR45436:SF9">
    <property type="entry name" value="SENSOR PROTEIN"/>
    <property type="match status" value="1"/>
</dbReference>
<feature type="transmembrane region" description="Helical" evidence="14">
    <location>
        <begin position="153"/>
        <end position="179"/>
    </location>
</feature>
<dbReference type="InterPro" id="IPR006290">
    <property type="entry name" value="CztS_silS_copS"/>
</dbReference>
<dbReference type="Pfam" id="PF00512">
    <property type="entry name" value="HisKA"/>
    <property type="match status" value="1"/>
</dbReference>
<dbReference type="PROSITE" id="PS50109">
    <property type="entry name" value="HIS_KIN"/>
    <property type="match status" value="1"/>
</dbReference>
<dbReference type="InterPro" id="IPR004358">
    <property type="entry name" value="Sig_transdc_His_kin-like_C"/>
</dbReference>
<evidence type="ECO:0000256" key="12">
    <source>
        <dbReference type="ARBA" id="ARBA00023012"/>
    </source>
</evidence>
<dbReference type="AlphaFoldDB" id="A0A261VNV3"/>
<evidence type="ECO:0000256" key="4">
    <source>
        <dbReference type="ARBA" id="ARBA00022519"/>
    </source>
</evidence>
<evidence type="ECO:0000256" key="2">
    <source>
        <dbReference type="ARBA" id="ARBA00004533"/>
    </source>
</evidence>
<proteinExistence type="predicted"/>
<evidence type="ECO:0000256" key="8">
    <source>
        <dbReference type="ARBA" id="ARBA00022741"/>
    </source>
</evidence>
<dbReference type="Gene3D" id="3.30.565.10">
    <property type="entry name" value="Histidine kinase-like ATPase, C-terminal domain"/>
    <property type="match status" value="1"/>
</dbReference>
<dbReference type="GO" id="GO:0000155">
    <property type="term" value="F:phosphorelay sensor kinase activity"/>
    <property type="evidence" value="ECO:0007669"/>
    <property type="project" value="InterPro"/>
</dbReference>
<evidence type="ECO:0000313" key="17">
    <source>
        <dbReference type="EMBL" id="OZI75804.1"/>
    </source>
</evidence>
<dbReference type="Pfam" id="PF00672">
    <property type="entry name" value="HAMP"/>
    <property type="match status" value="1"/>
</dbReference>
<keyword evidence="5" id="KW-0597">Phosphoprotein</keyword>
<dbReference type="InterPro" id="IPR003660">
    <property type="entry name" value="HAMP_dom"/>
</dbReference>
<dbReference type="Pfam" id="PF02518">
    <property type="entry name" value="HATPase_c"/>
    <property type="match status" value="1"/>
</dbReference>
<comment type="caution">
    <text evidence="17">The sequence shown here is derived from an EMBL/GenBank/DDBJ whole genome shotgun (WGS) entry which is preliminary data.</text>
</comment>
<dbReference type="InterPro" id="IPR005467">
    <property type="entry name" value="His_kinase_dom"/>
</dbReference>
<feature type="domain" description="Histidine kinase" evidence="15">
    <location>
        <begin position="241"/>
        <end position="456"/>
    </location>
</feature>
<dbReference type="SUPFAM" id="SSF55874">
    <property type="entry name" value="ATPase domain of HSP90 chaperone/DNA topoisomerase II/histidine kinase"/>
    <property type="match status" value="1"/>
</dbReference>
<dbReference type="InterPro" id="IPR036097">
    <property type="entry name" value="HisK_dim/P_sf"/>
</dbReference>
<name>A0A261VNV3_9BORD</name>
<dbReference type="EMBL" id="NEVT01000006">
    <property type="protein sequence ID" value="OZI75804.1"/>
    <property type="molecule type" value="Genomic_DNA"/>
</dbReference>
<keyword evidence="9 14" id="KW-0418">Kinase</keyword>
<dbReference type="InterPro" id="IPR003594">
    <property type="entry name" value="HATPase_dom"/>
</dbReference>
<dbReference type="Gene3D" id="1.10.287.130">
    <property type="match status" value="1"/>
</dbReference>
<dbReference type="PRINTS" id="PR00344">
    <property type="entry name" value="BCTRLSENSOR"/>
</dbReference>
<evidence type="ECO:0000313" key="18">
    <source>
        <dbReference type="Proteomes" id="UP000215633"/>
    </source>
</evidence>
<dbReference type="Proteomes" id="UP000215633">
    <property type="component" value="Unassembled WGS sequence"/>
</dbReference>
<dbReference type="NCBIfam" id="TIGR01386">
    <property type="entry name" value="cztS_silS_copS"/>
    <property type="match status" value="1"/>
</dbReference>
<keyword evidence="10 14" id="KW-0067">ATP-binding</keyword>
<evidence type="ECO:0000256" key="3">
    <source>
        <dbReference type="ARBA" id="ARBA00022475"/>
    </source>
</evidence>
<evidence type="ECO:0000256" key="6">
    <source>
        <dbReference type="ARBA" id="ARBA00022679"/>
    </source>
</evidence>
<dbReference type="SUPFAM" id="SSF47384">
    <property type="entry name" value="Homodimeric domain of signal transducing histidine kinase"/>
    <property type="match status" value="1"/>
</dbReference>
<comment type="catalytic activity">
    <reaction evidence="1 14">
        <text>ATP + protein L-histidine = ADP + protein N-phospho-L-histidine.</text>
        <dbReference type="EC" id="2.7.13.3"/>
    </reaction>
</comment>
<dbReference type="InterPro" id="IPR036890">
    <property type="entry name" value="HATPase_C_sf"/>
</dbReference>
<dbReference type="InterPro" id="IPR050428">
    <property type="entry name" value="TCS_sensor_his_kinase"/>
</dbReference>
<dbReference type="CDD" id="cd00082">
    <property type="entry name" value="HisKA"/>
    <property type="match status" value="1"/>
</dbReference>
<dbReference type="SMART" id="SM00304">
    <property type="entry name" value="HAMP"/>
    <property type="match status" value="2"/>
</dbReference>
<comment type="subcellular location">
    <subcellularLocation>
        <location evidence="2 14">Cell inner membrane</location>
    </subcellularLocation>
</comment>
<evidence type="ECO:0000256" key="13">
    <source>
        <dbReference type="ARBA" id="ARBA00023136"/>
    </source>
</evidence>
<keyword evidence="7 14" id="KW-0812">Transmembrane</keyword>
<feature type="domain" description="HAMP" evidence="16">
    <location>
        <begin position="180"/>
        <end position="233"/>
    </location>
</feature>
<dbReference type="PANTHER" id="PTHR45436">
    <property type="entry name" value="SENSOR HISTIDINE KINASE YKOH"/>
    <property type="match status" value="1"/>
</dbReference>
<dbReference type="SMART" id="SM00388">
    <property type="entry name" value="HisKA"/>
    <property type="match status" value="1"/>
</dbReference>
<evidence type="ECO:0000256" key="1">
    <source>
        <dbReference type="ARBA" id="ARBA00000085"/>
    </source>
</evidence>
<keyword evidence="4 14" id="KW-0997">Cell inner membrane</keyword>
<keyword evidence="12 14" id="KW-0902">Two-component regulatory system</keyword>
<dbReference type="RefSeq" id="WP_094806763.1">
    <property type="nucleotide sequence ID" value="NZ_NEVT01000006.1"/>
</dbReference>
<keyword evidence="11 14" id="KW-1133">Transmembrane helix</keyword>
<evidence type="ECO:0000256" key="7">
    <source>
        <dbReference type="ARBA" id="ARBA00022692"/>
    </source>
</evidence>
<accession>A0A261VNV3</accession>
<dbReference type="FunFam" id="1.10.287.130:FF:000001">
    <property type="entry name" value="Two-component sensor histidine kinase"/>
    <property type="match status" value="1"/>
</dbReference>
<gene>
    <name evidence="17" type="ORF">CAL24_11365</name>
</gene>
<protein>
    <recommendedName>
        <fullName evidence="14">Sensor protein</fullName>
        <ecNumber evidence="14">2.7.13.3</ecNumber>
    </recommendedName>
</protein>
<evidence type="ECO:0000259" key="16">
    <source>
        <dbReference type="PROSITE" id="PS50885"/>
    </source>
</evidence>
<dbReference type="CDD" id="cd06225">
    <property type="entry name" value="HAMP"/>
    <property type="match status" value="1"/>
</dbReference>
<evidence type="ECO:0000256" key="11">
    <source>
        <dbReference type="ARBA" id="ARBA00022989"/>
    </source>
</evidence>
<dbReference type="Gene3D" id="6.10.340.10">
    <property type="match status" value="1"/>
</dbReference>
<dbReference type="InterPro" id="IPR003661">
    <property type="entry name" value="HisK_dim/P_dom"/>
</dbReference>
<dbReference type="GO" id="GO:0005886">
    <property type="term" value="C:plasma membrane"/>
    <property type="evidence" value="ECO:0007669"/>
    <property type="project" value="UniProtKB-SubCell"/>
</dbReference>
<keyword evidence="13 14" id="KW-0472">Membrane</keyword>
<dbReference type="SUPFAM" id="SSF158472">
    <property type="entry name" value="HAMP domain-like"/>
    <property type="match status" value="1"/>
</dbReference>
<evidence type="ECO:0000259" key="15">
    <source>
        <dbReference type="PROSITE" id="PS50109"/>
    </source>
</evidence>
<keyword evidence="8 14" id="KW-0547">Nucleotide-binding</keyword>
<evidence type="ECO:0000256" key="10">
    <source>
        <dbReference type="ARBA" id="ARBA00022840"/>
    </source>
</evidence>
<keyword evidence="3 14" id="KW-1003">Cell membrane</keyword>
<dbReference type="EC" id="2.7.13.3" evidence="14"/>
<evidence type="ECO:0000256" key="14">
    <source>
        <dbReference type="RuleBase" id="RU364088"/>
    </source>
</evidence>